<protein>
    <submittedName>
        <fullName evidence="2">Uncharacterized protein</fullName>
    </submittedName>
</protein>
<feature type="compositionally biased region" description="Polar residues" evidence="1">
    <location>
        <begin position="97"/>
        <end position="111"/>
    </location>
</feature>
<keyword evidence="3" id="KW-1185">Reference proteome</keyword>
<evidence type="ECO:0000313" key="3">
    <source>
        <dbReference type="Proteomes" id="UP000829685"/>
    </source>
</evidence>
<reference evidence="2" key="1">
    <citation type="submission" date="2021-03" db="EMBL/GenBank/DDBJ databases">
        <title>Revisited historic fungal species revealed as producer of novel bioactive compounds through whole genome sequencing and comparative genomics.</title>
        <authorList>
            <person name="Vignolle G.A."/>
            <person name="Hochenegger N."/>
            <person name="Mach R.L."/>
            <person name="Mach-Aigner A.R."/>
            <person name="Javad Rahimi M."/>
            <person name="Salim K.A."/>
            <person name="Chan C.M."/>
            <person name="Lim L.B.L."/>
            <person name="Cai F."/>
            <person name="Druzhinina I.S."/>
            <person name="U'Ren J.M."/>
            <person name="Derntl C."/>
        </authorList>
    </citation>
    <scope>NUCLEOTIDE SEQUENCE</scope>
    <source>
        <strain evidence="2">TUCIM 5799</strain>
    </source>
</reference>
<feature type="region of interest" description="Disordered" evidence="1">
    <location>
        <begin position="84"/>
        <end position="141"/>
    </location>
</feature>
<feature type="compositionally biased region" description="Basic and acidic residues" evidence="1">
    <location>
        <begin position="119"/>
        <end position="128"/>
    </location>
</feature>
<dbReference type="EMBL" id="JAFIMR010000011">
    <property type="protein sequence ID" value="KAI1872516.1"/>
    <property type="molecule type" value="Genomic_DNA"/>
</dbReference>
<organism evidence="2 3">
    <name type="scientific">Neoarthrinium moseri</name>
    <dbReference type="NCBI Taxonomy" id="1658444"/>
    <lineage>
        <taxon>Eukaryota</taxon>
        <taxon>Fungi</taxon>
        <taxon>Dikarya</taxon>
        <taxon>Ascomycota</taxon>
        <taxon>Pezizomycotina</taxon>
        <taxon>Sordariomycetes</taxon>
        <taxon>Xylariomycetidae</taxon>
        <taxon>Amphisphaeriales</taxon>
        <taxon>Apiosporaceae</taxon>
        <taxon>Neoarthrinium</taxon>
    </lineage>
</organism>
<evidence type="ECO:0000256" key="1">
    <source>
        <dbReference type="SAM" id="MobiDB-lite"/>
    </source>
</evidence>
<name>A0A9P9WNI4_9PEZI</name>
<proteinExistence type="predicted"/>
<accession>A0A9P9WNI4</accession>
<evidence type="ECO:0000313" key="2">
    <source>
        <dbReference type="EMBL" id="KAI1872516.1"/>
    </source>
</evidence>
<gene>
    <name evidence="2" type="ORF">JX265_005396</name>
</gene>
<sequence length="141" mass="15309">MWIEIQISVAASDPSLRMQESFMYIEHLDNIPLDANNSVGSLQISRPLRLVLASGTGRSVHPKMALSRCGSTYYTPTKLSVLPIPPRYRASMPPPSESSGNSANPETTDSQPVPGRADYCARPREAETARPLGGQDLQTAL</sequence>
<dbReference type="Proteomes" id="UP000829685">
    <property type="component" value="Unassembled WGS sequence"/>
</dbReference>
<dbReference type="AlphaFoldDB" id="A0A9P9WNI4"/>
<comment type="caution">
    <text evidence="2">The sequence shown here is derived from an EMBL/GenBank/DDBJ whole genome shotgun (WGS) entry which is preliminary data.</text>
</comment>